<evidence type="ECO:0000256" key="4">
    <source>
        <dbReference type="ARBA" id="ARBA00022989"/>
    </source>
</evidence>
<dbReference type="Proteomes" id="UP001218638">
    <property type="component" value="Chromosome"/>
</dbReference>
<dbReference type="CDD" id="cd06579">
    <property type="entry name" value="TM_PBP1_transp_AraH_like"/>
    <property type="match status" value="1"/>
</dbReference>
<dbReference type="EMBL" id="CP119075">
    <property type="protein sequence ID" value="WED64042.1"/>
    <property type="molecule type" value="Genomic_DNA"/>
</dbReference>
<feature type="transmembrane region" description="Helical" evidence="6">
    <location>
        <begin position="15"/>
        <end position="32"/>
    </location>
</feature>
<dbReference type="InterPro" id="IPR001851">
    <property type="entry name" value="ABC_transp_permease"/>
</dbReference>
<keyword evidence="5 6" id="KW-0472">Membrane</keyword>
<dbReference type="RefSeq" id="WP_330930085.1">
    <property type="nucleotide sequence ID" value="NZ_CP119075.1"/>
</dbReference>
<evidence type="ECO:0000256" key="2">
    <source>
        <dbReference type="ARBA" id="ARBA00022475"/>
    </source>
</evidence>
<protein>
    <submittedName>
        <fullName evidence="7">ABC transporter permease</fullName>
    </submittedName>
</protein>
<dbReference type="PANTHER" id="PTHR32196">
    <property type="entry name" value="ABC TRANSPORTER PERMEASE PROTEIN YPHD-RELATED-RELATED"/>
    <property type="match status" value="1"/>
</dbReference>
<dbReference type="GO" id="GO:0022857">
    <property type="term" value="F:transmembrane transporter activity"/>
    <property type="evidence" value="ECO:0007669"/>
    <property type="project" value="InterPro"/>
</dbReference>
<name>A0AAF0A073_9BACT</name>
<keyword evidence="2" id="KW-1003">Cell membrane</keyword>
<keyword evidence="8" id="KW-1185">Reference proteome</keyword>
<evidence type="ECO:0000313" key="8">
    <source>
        <dbReference type="Proteomes" id="UP001218638"/>
    </source>
</evidence>
<keyword evidence="3 6" id="KW-0812">Transmembrane</keyword>
<dbReference type="KEGG" id="slom:PXH66_17020"/>
<evidence type="ECO:0000256" key="3">
    <source>
        <dbReference type="ARBA" id="ARBA00022692"/>
    </source>
</evidence>
<keyword evidence="4 6" id="KW-1133">Transmembrane helix</keyword>
<feature type="transmembrane region" description="Helical" evidence="6">
    <location>
        <begin position="169"/>
        <end position="190"/>
    </location>
</feature>
<evidence type="ECO:0000256" key="5">
    <source>
        <dbReference type="ARBA" id="ARBA00023136"/>
    </source>
</evidence>
<dbReference type="AlphaFoldDB" id="A0AAF0A073"/>
<dbReference type="Pfam" id="PF02653">
    <property type="entry name" value="BPD_transp_2"/>
    <property type="match status" value="1"/>
</dbReference>
<feature type="transmembrane region" description="Helical" evidence="6">
    <location>
        <begin position="301"/>
        <end position="319"/>
    </location>
</feature>
<comment type="subcellular location">
    <subcellularLocation>
        <location evidence="1">Cell membrane</location>
        <topology evidence="1">Multi-pass membrane protein</topology>
    </subcellularLocation>
</comment>
<feature type="transmembrane region" description="Helical" evidence="6">
    <location>
        <begin position="101"/>
        <end position="124"/>
    </location>
</feature>
<feature type="transmembrane region" description="Helical" evidence="6">
    <location>
        <begin position="62"/>
        <end position="95"/>
    </location>
</feature>
<reference evidence="7" key="1">
    <citation type="submission" date="2023-03" db="EMBL/GenBank/DDBJ databases">
        <title>Lomoglobus Profundus gen. nov., sp. nov., a novel member of the phylum Verrucomicrobia, isolated from deep-marine sediment of South China Sea.</title>
        <authorList>
            <person name="Ahmad T."/>
            <person name="Ishaq S.E."/>
            <person name="Wang F."/>
        </authorList>
    </citation>
    <scope>NUCLEOTIDE SEQUENCE</scope>
    <source>
        <strain evidence="7">LMO-M01</strain>
    </source>
</reference>
<evidence type="ECO:0000256" key="6">
    <source>
        <dbReference type="SAM" id="Phobius"/>
    </source>
</evidence>
<organism evidence="7 8">
    <name type="scientific">Synoicihabitans lomoniglobus</name>
    <dbReference type="NCBI Taxonomy" id="2909285"/>
    <lineage>
        <taxon>Bacteria</taxon>
        <taxon>Pseudomonadati</taxon>
        <taxon>Verrucomicrobiota</taxon>
        <taxon>Opitutia</taxon>
        <taxon>Opitutales</taxon>
        <taxon>Opitutaceae</taxon>
        <taxon>Synoicihabitans</taxon>
    </lineage>
</organism>
<evidence type="ECO:0000313" key="7">
    <source>
        <dbReference type="EMBL" id="WED64042.1"/>
    </source>
</evidence>
<evidence type="ECO:0000256" key="1">
    <source>
        <dbReference type="ARBA" id="ARBA00004651"/>
    </source>
</evidence>
<proteinExistence type="predicted"/>
<dbReference type="GO" id="GO:0005886">
    <property type="term" value="C:plasma membrane"/>
    <property type="evidence" value="ECO:0007669"/>
    <property type="project" value="UniProtKB-SubCell"/>
</dbReference>
<sequence>MSASVAKPSRQRSPVWWPAIGLLILIAVNAVFDPGFLKMTIVDGHLYGTPIDLFNQGSRVMLLALGMTLVIATGGVDLSVGSVVAVSAAVCAQLIVRETALPLVVLAALGTGLAAGGINAVLVARIGVQPIVATLILMVAGRGLAQLITGGNVVIFSDASFEFLAKGHVLGLPVAALLVLALFGIAQLALRRTAAGLFLEAVGDNATASRFAGIAAARTKALAYLACGGCAGLCGALVAAHIAAADPYQAGINMELDAIFAVVIGGTALTGGRFYLLGSLIGALFLQALTLSMFYFGVPPAVAPVPKAVLIIAVALIQVPRLRQKLTALWQRSPANRKATS</sequence>
<feature type="transmembrane region" description="Helical" evidence="6">
    <location>
        <begin position="221"/>
        <end position="244"/>
    </location>
</feature>
<gene>
    <name evidence="7" type="ORF">PXH66_17020</name>
</gene>
<dbReference type="PANTHER" id="PTHR32196:SF19">
    <property type="entry name" value="GALACTOFURANOSE TRANSPORTER PERMEASE PROTEIN YTFT"/>
    <property type="match status" value="1"/>
</dbReference>
<accession>A0AAF0A073</accession>
<feature type="transmembrane region" description="Helical" evidence="6">
    <location>
        <begin position="131"/>
        <end position="149"/>
    </location>
</feature>